<gene>
    <name evidence="2" type="ORF">C4N24_00975</name>
</gene>
<dbReference type="InterPro" id="IPR037026">
    <property type="entry name" value="Vgr_OB-fold_dom_sf"/>
</dbReference>
<dbReference type="InterPro" id="IPR041599">
    <property type="entry name" value="Gp138_N"/>
</dbReference>
<dbReference type="Pfam" id="PF18352">
    <property type="entry name" value="Gp138_N"/>
    <property type="match status" value="1"/>
</dbReference>
<organism evidence="2 3">
    <name type="scientific">Faecalibacterium prausnitzii</name>
    <dbReference type="NCBI Taxonomy" id="853"/>
    <lineage>
        <taxon>Bacteria</taxon>
        <taxon>Bacillati</taxon>
        <taxon>Bacillota</taxon>
        <taxon>Clostridia</taxon>
        <taxon>Eubacteriales</taxon>
        <taxon>Oscillospiraceae</taxon>
        <taxon>Faecalibacterium</taxon>
    </lineage>
</organism>
<dbReference type="Gene3D" id="2.40.50.230">
    <property type="entry name" value="Gp5 N-terminal domain"/>
    <property type="match status" value="1"/>
</dbReference>
<evidence type="ECO:0000313" key="3">
    <source>
        <dbReference type="Proteomes" id="UP000251281"/>
    </source>
</evidence>
<evidence type="ECO:0000313" key="2">
    <source>
        <dbReference type="EMBL" id="RAW60710.1"/>
    </source>
</evidence>
<dbReference type="Proteomes" id="UP000251281">
    <property type="component" value="Unassembled WGS sequence"/>
</dbReference>
<evidence type="ECO:0000259" key="1">
    <source>
        <dbReference type="Pfam" id="PF18352"/>
    </source>
</evidence>
<comment type="caution">
    <text evidence="2">The sequence shown here is derived from an EMBL/GenBank/DDBJ whole genome shotgun (WGS) entry which is preliminary data.</text>
</comment>
<dbReference type="EMBL" id="PRLD01000001">
    <property type="protein sequence ID" value="RAW60710.1"/>
    <property type="molecule type" value="Genomic_DNA"/>
</dbReference>
<name>A0A329UI19_9FIRM</name>
<reference evidence="2 3" key="1">
    <citation type="submission" date="2018-02" db="EMBL/GenBank/DDBJ databases">
        <title>Complete genome sequencing of Faecalibacterium prausnitzii strains isolated from the human gut.</title>
        <authorList>
            <person name="Fitzgerald B.C."/>
            <person name="Shkoporov A.N."/>
            <person name="Ross P.R."/>
            <person name="Hill C."/>
        </authorList>
    </citation>
    <scope>NUCLEOTIDE SEQUENCE [LARGE SCALE GENOMIC DNA]</scope>
    <source>
        <strain evidence="2 3">APC923/51-1</strain>
    </source>
</reference>
<sequence length="247" mass="25567">MDQDFRDAVVSTIDQYMRDNIHTSAPAKVGNVSENFTAELTPDLKVTTDDDREVPYPKISGTAILMPTGAGGTIGFAFPVHSGDGCVAIFGEGGSGTDLKWDLSNATLLPGLPASSSEQVKRAGSEDAAVVFAPTATITVKKDSIELKKKDTVVTMKDDSVTVKRGASEIKVTNGSIKSKNGGTSVEKLPASVKITTATVDVTGNVKIKGNVQVQGNVDISGTLTLGGIVMNTHTHAGVHGLTGGPQ</sequence>
<proteinExistence type="predicted"/>
<protein>
    <recommendedName>
        <fullName evidence="1">Phage protein Gp138 N-terminal domain-containing protein</fullName>
    </recommendedName>
</protein>
<dbReference type="RefSeq" id="WP_112089934.1">
    <property type="nucleotide sequence ID" value="NZ_PRLD01000001.1"/>
</dbReference>
<feature type="domain" description="Phage protein Gp138 N-terminal" evidence="1">
    <location>
        <begin position="34"/>
        <end position="92"/>
    </location>
</feature>
<dbReference type="AlphaFoldDB" id="A0A329UI19"/>
<accession>A0A329UI19</accession>